<feature type="domain" description="Mur ligase central" evidence="5">
    <location>
        <begin position="115"/>
        <end position="315"/>
    </location>
</feature>
<feature type="binding site" evidence="2">
    <location>
        <position position="187"/>
    </location>
    <ligand>
        <name>UDP-N-acetyl-alpha-D-muramoyl-L-alanyl-D-glutamate</name>
        <dbReference type="ChEBI" id="CHEBI:83900"/>
    </ligand>
</feature>
<dbReference type="Gene3D" id="3.40.1190.10">
    <property type="entry name" value="Mur-like, catalytic domain"/>
    <property type="match status" value="1"/>
</dbReference>
<dbReference type="Gene3D" id="3.40.1390.10">
    <property type="entry name" value="MurE/MurF, N-terminal domain"/>
    <property type="match status" value="1"/>
</dbReference>
<feature type="binding site" evidence="2">
    <location>
        <position position="38"/>
    </location>
    <ligand>
        <name>UDP-N-acetyl-alpha-D-muramoyl-L-alanyl-D-glutamate</name>
        <dbReference type="ChEBI" id="CHEBI:83900"/>
    </ligand>
</feature>
<comment type="function">
    <text evidence="2">Catalyzes the addition of an amino acid to the nucleotide precursor UDP-N-acetylmuramoyl-L-alanyl-D-glutamate (UMAG) in the biosynthesis of bacterial cell-wall peptidoglycan.</text>
</comment>
<dbReference type="InterPro" id="IPR035911">
    <property type="entry name" value="MurE/MurF_N"/>
</dbReference>
<keyword evidence="2" id="KW-0067">ATP-binding</keyword>
<dbReference type="UniPathway" id="UPA00219"/>
<evidence type="ECO:0000259" key="5">
    <source>
        <dbReference type="Pfam" id="PF08245"/>
    </source>
</evidence>
<gene>
    <name evidence="2" type="primary">murE</name>
    <name evidence="6" type="ordered locus">Plabr_3355</name>
</gene>
<dbReference type="SUPFAM" id="SSF53244">
    <property type="entry name" value="MurD-like peptide ligases, peptide-binding domain"/>
    <property type="match status" value="1"/>
</dbReference>
<dbReference type="Pfam" id="PF08245">
    <property type="entry name" value="Mur_ligase_M"/>
    <property type="match status" value="1"/>
</dbReference>
<keyword evidence="2 3" id="KW-0133">Cell shape</keyword>
<comment type="PTM">
    <text evidence="2">Carboxylation is probably crucial for Mg(2+) binding and, consequently, for the gamma-phosphate positioning of ATP.</text>
</comment>
<dbReference type="EMBL" id="CP002546">
    <property type="protein sequence ID" value="ADY60952.1"/>
    <property type="molecule type" value="Genomic_DNA"/>
</dbReference>
<organism evidence="6 7">
    <name type="scientific">Rubinisphaera brasiliensis (strain ATCC 49424 / DSM 5305 / JCM 21570 / IAM 15109 / NBRC 103401 / IFAM 1448)</name>
    <name type="common">Planctomyces brasiliensis</name>
    <dbReference type="NCBI Taxonomy" id="756272"/>
    <lineage>
        <taxon>Bacteria</taxon>
        <taxon>Pseudomonadati</taxon>
        <taxon>Planctomycetota</taxon>
        <taxon>Planctomycetia</taxon>
        <taxon>Planctomycetales</taxon>
        <taxon>Planctomycetaceae</taxon>
        <taxon>Rubinisphaera</taxon>
    </lineage>
</organism>
<dbReference type="PANTHER" id="PTHR23135">
    <property type="entry name" value="MUR LIGASE FAMILY MEMBER"/>
    <property type="match status" value="1"/>
</dbReference>
<dbReference type="NCBIfam" id="NF001126">
    <property type="entry name" value="PRK00139.1-4"/>
    <property type="match status" value="1"/>
</dbReference>
<dbReference type="InterPro" id="IPR004101">
    <property type="entry name" value="Mur_ligase_C"/>
</dbReference>
<evidence type="ECO:0000259" key="4">
    <source>
        <dbReference type="Pfam" id="PF02875"/>
    </source>
</evidence>
<proteinExistence type="inferred from homology"/>
<keyword evidence="2" id="KW-0460">Magnesium</keyword>
<feature type="binding site" evidence="2">
    <location>
        <begin position="117"/>
        <end position="123"/>
    </location>
    <ligand>
        <name>ATP</name>
        <dbReference type="ChEBI" id="CHEBI:30616"/>
    </ligand>
</feature>
<evidence type="ECO:0000256" key="3">
    <source>
        <dbReference type="RuleBase" id="RU004135"/>
    </source>
</evidence>
<comment type="similarity">
    <text evidence="1 2">Belongs to the MurCDEF family. MurE subfamily.</text>
</comment>
<dbReference type="Pfam" id="PF02875">
    <property type="entry name" value="Mur_ligase_C"/>
    <property type="match status" value="1"/>
</dbReference>
<dbReference type="GO" id="GO:0005524">
    <property type="term" value="F:ATP binding"/>
    <property type="evidence" value="ECO:0007669"/>
    <property type="project" value="UniProtKB-UniRule"/>
</dbReference>
<keyword evidence="7" id="KW-1185">Reference proteome</keyword>
<dbReference type="InterPro" id="IPR036615">
    <property type="entry name" value="Mur_ligase_C_dom_sf"/>
</dbReference>
<keyword evidence="2" id="KW-0547">Nucleotide-binding</keyword>
<dbReference type="GO" id="GO:0008360">
    <property type="term" value="P:regulation of cell shape"/>
    <property type="evidence" value="ECO:0007669"/>
    <property type="project" value="UniProtKB-KW"/>
</dbReference>
<dbReference type="RefSeq" id="WP_013629672.1">
    <property type="nucleotide sequence ID" value="NC_015174.1"/>
</dbReference>
<accession>F0SL69</accession>
<dbReference type="InterPro" id="IPR005761">
    <property type="entry name" value="UDP-N-AcMur-Glu-dNH2Pim_ligase"/>
</dbReference>
<keyword evidence="2 3" id="KW-0961">Cell wall biogenesis/degradation</keyword>
<keyword evidence="2 3" id="KW-0131">Cell cycle</keyword>
<comment type="caution">
    <text evidence="2">Lacks conserved residue(s) required for the propagation of feature annotation.</text>
</comment>
<dbReference type="InterPro" id="IPR013221">
    <property type="entry name" value="Mur_ligase_cen"/>
</dbReference>
<dbReference type="KEGG" id="pbs:Plabr_3355"/>
<comment type="cofactor">
    <cofactor evidence="2">
        <name>Mg(2+)</name>
        <dbReference type="ChEBI" id="CHEBI:18420"/>
    </cofactor>
</comment>
<evidence type="ECO:0000256" key="2">
    <source>
        <dbReference type="HAMAP-Rule" id="MF_00208"/>
    </source>
</evidence>
<dbReference type="AlphaFoldDB" id="F0SL69"/>
<protein>
    <recommendedName>
        <fullName evidence="2">UDP-N-acetylmuramyl-tripeptide synthetase</fullName>
        <ecNumber evidence="2">6.3.2.-</ecNumber>
    </recommendedName>
    <alternativeName>
        <fullName evidence="2">UDP-MurNAc-tripeptide synthetase</fullName>
    </alternativeName>
</protein>
<dbReference type="STRING" id="756272.Plabr_3355"/>
<name>F0SL69_RUBBR</name>
<dbReference type="EC" id="6.3.2.-" evidence="2"/>
<keyword evidence="2 6" id="KW-0436">Ligase</keyword>
<feature type="modified residue" description="N6-carboxylysine" evidence="2">
    <location>
        <position position="227"/>
    </location>
</feature>
<comment type="pathway">
    <text evidence="2 3">Cell wall biogenesis; peptidoglycan biosynthesis.</text>
</comment>
<evidence type="ECO:0000313" key="6">
    <source>
        <dbReference type="EMBL" id="ADY60952.1"/>
    </source>
</evidence>
<dbReference type="eggNOG" id="COG0769">
    <property type="taxonomic scope" value="Bacteria"/>
</dbReference>
<keyword evidence="2 3" id="KW-0573">Peptidoglycan synthesis</keyword>
<dbReference type="GO" id="GO:0000287">
    <property type="term" value="F:magnesium ion binding"/>
    <property type="evidence" value="ECO:0007669"/>
    <property type="project" value="UniProtKB-UniRule"/>
</dbReference>
<comment type="subcellular location">
    <subcellularLocation>
        <location evidence="2 3">Cytoplasm</location>
    </subcellularLocation>
</comment>
<dbReference type="Gene3D" id="3.90.190.20">
    <property type="entry name" value="Mur ligase, C-terminal domain"/>
    <property type="match status" value="1"/>
</dbReference>
<dbReference type="GO" id="GO:0009252">
    <property type="term" value="P:peptidoglycan biosynthetic process"/>
    <property type="evidence" value="ECO:0007669"/>
    <property type="project" value="UniProtKB-UniRule"/>
</dbReference>
<dbReference type="InterPro" id="IPR036565">
    <property type="entry name" value="Mur-like_cat_sf"/>
</dbReference>
<dbReference type="GO" id="GO:0016881">
    <property type="term" value="F:acid-amino acid ligase activity"/>
    <property type="evidence" value="ECO:0007669"/>
    <property type="project" value="UniProtKB-UniRule"/>
</dbReference>
<dbReference type="HOGENOM" id="CLU_022291_3_2_0"/>
<keyword evidence="2 3" id="KW-0132">Cell division</keyword>
<dbReference type="NCBIfam" id="TIGR01085">
    <property type="entry name" value="murE"/>
    <property type="match status" value="1"/>
</dbReference>
<feature type="binding site" evidence="2">
    <location>
        <begin position="160"/>
        <end position="161"/>
    </location>
    <ligand>
        <name>UDP-N-acetyl-alpha-D-muramoyl-L-alanyl-D-glutamate</name>
        <dbReference type="ChEBI" id="CHEBI:83900"/>
    </ligand>
</feature>
<evidence type="ECO:0000313" key="7">
    <source>
        <dbReference type="Proteomes" id="UP000006860"/>
    </source>
</evidence>
<keyword evidence="2" id="KW-0963">Cytoplasm</keyword>
<dbReference type="OrthoDB" id="9800958at2"/>
<sequence length="504" mass="54556">MTHTLALHLNNYVLRELIPQASYVGNANIVFRDIATHSRSCNRQTLFVALSGSHREEGAYLRQAAAQGAAGILTDFPLSDLATPQCIVPNVRRTYGLLCQSLAGRPAEQLRTFGVTGTNGKTTVTWMLRSIVKAANENCGLLGTIEYSDGCHTPEPATLTTPDAAVTAQWMRRMVQAGATAAAIEVSSHAIDQDRLSGVSLAGGIITNITHDHLDYHGSLSKYAEVKARIANLLQDDAPLVVNGDDCNIRNLLPHLPPETITVGFDKRNSYRIEIQEQTLQGTAFRLSPGTEGAVLRCPVPGRHNVYNAAFAAVLAQAAGYSLESISAGLASLVPPPGRLQPVETCQPFSCFVDYAHTPDAIAQTLQSLRSVTKGRLICLFGAGGERDREKRPRMARAAEQADIVVLTADNSRREPTAQILEEIQAGFSDAAPEVFVNADRSQAIQLAVKLAEPGDCVLILGKGHEKTQEIAGQRRDFDDVAEVCASIRKYYRQRPYIPAKRPA</sequence>
<dbReference type="GO" id="GO:0005737">
    <property type="term" value="C:cytoplasm"/>
    <property type="evidence" value="ECO:0007669"/>
    <property type="project" value="UniProtKB-SubCell"/>
</dbReference>
<dbReference type="HAMAP" id="MF_00208">
    <property type="entry name" value="MurE"/>
    <property type="match status" value="1"/>
</dbReference>
<feature type="domain" description="Mur ligase C-terminal" evidence="4">
    <location>
        <begin position="338"/>
        <end position="464"/>
    </location>
</feature>
<evidence type="ECO:0000256" key="1">
    <source>
        <dbReference type="ARBA" id="ARBA00005898"/>
    </source>
</evidence>
<dbReference type="Proteomes" id="UP000006860">
    <property type="component" value="Chromosome"/>
</dbReference>
<dbReference type="SUPFAM" id="SSF53623">
    <property type="entry name" value="MurD-like peptide ligases, catalytic domain"/>
    <property type="match status" value="1"/>
</dbReference>
<feature type="binding site" evidence="2">
    <location>
        <position position="195"/>
    </location>
    <ligand>
        <name>UDP-N-acetyl-alpha-D-muramoyl-L-alanyl-D-glutamate</name>
        <dbReference type="ChEBI" id="CHEBI:83900"/>
    </ligand>
</feature>
<feature type="binding site" evidence="2">
    <location>
        <position position="193"/>
    </location>
    <ligand>
        <name>UDP-N-acetyl-alpha-D-muramoyl-L-alanyl-D-glutamate</name>
        <dbReference type="ChEBI" id="CHEBI:83900"/>
    </ligand>
</feature>
<dbReference type="GO" id="GO:0051301">
    <property type="term" value="P:cell division"/>
    <property type="evidence" value="ECO:0007669"/>
    <property type="project" value="UniProtKB-KW"/>
</dbReference>
<dbReference type="PANTHER" id="PTHR23135:SF4">
    <property type="entry name" value="UDP-N-ACETYLMURAMOYL-L-ALANYL-D-GLUTAMATE--2,6-DIAMINOPIMELATE LIGASE MURE HOMOLOG, CHLOROPLASTIC"/>
    <property type="match status" value="1"/>
</dbReference>
<reference evidence="7" key="1">
    <citation type="submission" date="2011-02" db="EMBL/GenBank/DDBJ databases">
        <title>The complete genome of Planctomyces brasiliensis DSM 5305.</title>
        <authorList>
            <person name="Lucas S."/>
            <person name="Copeland A."/>
            <person name="Lapidus A."/>
            <person name="Bruce D."/>
            <person name="Goodwin L."/>
            <person name="Pitluck S."/>
            <person name="Kyrpides N."/>
            <person name="Mavromatis K."/>
            <person name="Pagani I."/>
            <person name="Ivanova N."/>
            <person name="Ovchinnikova G."/>
            <person name="Lu M."/>
            <person name="Detter J.C."/>
            <person name="Han C."/>
            <person name="Land M."/>
            <person name="Hauser L."/>
            <person name="Markowitz V."/>
            <person name="Cheng J.-F."/>
            <person name="Hugenholtz P."/>
            <person name="Woyke T."/>
            <person name="Wu D."/>
            <person name="Tindall B."/>
            <person name="Pomrenke H.G."/>
            <person name="Brambilla E."/>
            <person name="Klenk H.-P."/>
            <person name="Eisen J.A."/>
        </authorList>
    </citation>
    <scope>NUCLEOTIDE SEQUENCE [LARGE SCALE GENOMIC DNA]</scope>
    <source>
        <strain evidence="7">ATCC 49424 / DSM 5305 / JCM 21570 / NBRC 103401 / IFAM 1448</strain>
    </source>
</reference>
<dbReference type="GO" id="GO:0071555">
    <property type="term" value="P:cell wall organization"/>
    <property type="evidence" value="ECO:0007669"/>
    <property type="project" value="UniProtKB-KW"/>
</dbReference>
<dbReference type="SUPFAM" id="SSF63418">
    <property type="entry name" value="MurE/MurF N-terminal domain"/>
    <property type="match status" value="1"/>
</dbReference>